<dbReference type="RefSeq" id="WP_081749700.1">
    <property type="nucleotide sequence ID" value="NZ_AQQW01000004.1"/>
</dbReference>
<comment type="subcellular location">
    <subcellularLocation>
        <location evidence="1">Secreted</location>
    </subcellularLocation>
</comment>
<dbReference type="Pfam" id="PF17963">
    <property type="entry name" value="Big_9"/>
    <property type="match status" value="3"/>
</dbReference>
<dbReference type="Pfam" id="PF00353">
    <property type="entry name" value="HemolysinCabind"/>
    <property type="match status" value="5"/>
</dbReference>
<dbReference type="SUPFAM" id="SSF51120">
    <property type="entry name" value="beta-Roll"/>
    <property type="match status" value="2"/>
</dbReference>
<evidence type="ECO:0000256" key="1">
    <source>
        <dbReference type="ARBA" id="ARBA00004613"/>
    </source>
</evidence>
<comment type="caution">
    <text evidence="5">The sequence shown here is derived from an EMBL/GenBank/DDBJ whole genome shotgun (WGS) entry which is preliminary data.</text>
</comment>
<dbReference type="AlphaFoldDB" id="W4HKL7"/>
<dbReference type="InterPro" id="IPR036844">
    <property type="entry name" value="Hint_dom_sf"/>
</dbReference>
<proteinExistence type="predicted"/>
<dbReference type="SUPFAM" id="SSF51294">
    <property type="entry name" value="Hedgehog/intein (Hint) domain"/>
    <property type="match status" value="1"/>
</dbReference>
<feature type="compositionally biased region" description="Acidic residues" evidence="3">
    <location>
        <begin position="402"/>
        <end position="413"/>
    </location>
</feature>
<dbReference type="InterPro" id="IPR028992">
    <property type="entry name" value="Hedgehog/Intein_dom"/>
</dbReference>
<dbReference type="GO" id="GO:0016539">
    <property type="term" value="P:intein-mediated protein splicing"/>
    <property type="evidence" value="ECO:0007669"/>
    <property type="project" value="InterPro"/>
</dbReference>
<dbReference type="Gene3D" id="2.60.40.2810">
    <property type="match status" value="3"/>
</dbReference>
<dbReference type="GO" id="GO:0005576">
    <property type="term" value="C:extracellular region"/>
    <property type="evidence" value="ECO:0007669"/>
    <property type="project" value="UniProtKB-SubCell"/>
</dbReference>
<dbReference type="EMBL" id="AQQW01000004">
    <property type="protein sequence ID" value="ETW13274.1"/>
    <property type="molecule type" value="Genomic_DNA"/>
</dbReference>
<name>W4HKL7_9RHOB</name>
<organism evidence="5 6">
    <name type="scientific">Roseivivax marinus</name>
    <dbReference type="NCBI Taxonomy" id="1379903"/>
    <lineage>
        <taxon>Bacteria</taxon>
        <taxon>Pseudomonadati</taxon>
        <taxon>Pseudomonadota</taxon>
        <taxon>Alphaproteobacteria</taxon>
        <taxon>Rhodobacterales</taxon>
        <taxon>Roseobacteraceae</taxon>
        <taxon>Roseivivax</taxon>
    </lineage>
</organism>
<dbReference type="PROSITE" id="PS50817">
    <property type="entry name" value="INTEIN_N_TER"/>
    <property type="match status" value="1"/>
</dbReference>
<dbReference type="InterPro" id="IPR018511">
    <property type="entry name" value="Hemolysin-typ_Ca-bd_CS"/>
</dbReference>
<evidence type="ECO:0000313" key="6">
    <source>
        <dbReference type="Proteomes" id="UP000019063"/>
    </source>
</evidence>
<accession>W4HKL7</accession>
<keyword evidence="2" id="KW-0964">Secreted</keyword>
<dbReference type="Pfam" id="PF13403">
    <property type="entry name" value="Hint_2"/>
    <property type="match status" value="1"/>
</dbReference>
<dbReference type="eggNOG" id="COG4254">
    <property type="taxonomic scope" value="Bacteria"/>
</dbReference>
<dbReference type="GO" id="GO:0005509">
    <property type="term" value="F:calcium ion binding"/>
    <property type="evidence" value="ECO:0007669"/>
    <property type="project" value="InterPro"/>
</dbReference>
<dbReference type="InterPro" id="IPR011049">
    <property type="entry name" value="Serralysin-like_metalloprot_C"/>
</dbReference>
<dbReference type="Proteomes" id="UP000019063">
    <property type="component" value="Unassembled WGS sequence"/>
</dbReference>
<gene>
    <name evidence="5" type="ORF">ATO8_08681</name>
</gene>
<feature type="region of interest" description="Disordered" evidence="3">
    <location>
        <begin position="1"/>
        <end position="21"/>
    </location>
</feature>
<feature type="compositionally biased region" description="Acidic residues" evidence="3">
    <location>
        <begin position="324"/>
        <end position="333"/>
    </location>
</feature>
<dbReference type="InterPro" id="IPR006141">
    <property type="entry name" value="Intein_N"/>
</dbReference>
<keyword evidence="6" id="KW-1185">Reference proteome</keyword>
<reference evidence="5 6" key="1">
    <citation type="journal article" date="2014" name="Antonie Van Leeuwenhoek">
        <title>Roseivivax atlanticus sp. nov., isolated from surface seawater of the Atlantic Ocean.</title>
        <authorList>
            <person name="Li G."/>
            <person name="Lai Q."/>
            <person name="Liu X."/>
            <person name="Sun F."/>
            <person name="Shao Z."/>
        </authorList>
    </citation>
    <scope>NUCLEOTIDE SEQUENCE [LARGE SCALE GENOMIC DNA]</scope>
    <source>
        <strain evidence="5 6">22II-s10s</strain>
    </source>
</reference>
<dbReference type="NCBIfam" id="NF012211">
    <property type="entry name" value="tand_rpt_95"/>
    <property type="match status" value="3"/>
</dbReference>
<dbReference type="PRINTS" id="PR00313">
    <property type="entry name" value="CABNDNGRPT"/>
</dbReference>
<dbReference type="eggNOG" id="COG2931">
    <property type="taxonomic scope" value="Bacteria"/>
</dbReference>
<evidence type="ECO:0000256" key="3">
    <source>
        <dbReference type="SAM" id="MobiDB-lite"/>
    </source>
</evidence>
<dbReference type="STRING" id="1379903.ATO8_08681"/>
<dbReference type="PANTHER" id="PTHR38340:SF1">
    <property type="entry name" value="S-LAYER PROTEIN"/>
    <property type="match status" value="1"/>
</dbReference>
<dbReference type="PROSITE" id="PS00330">
    <property type="entry name" value="HEMOLYSIN_CALCIUM"/>
    <property type="match status" value="1"/>
</dbReference>
<evidence type="ECO:0000256" key="2">
    <source>
        <dbReference type="ARBA" id="ARBA00022525"/>
    </source>
</evidence>
<feature type="domain" description="Hedgehog/Intein (Hint)" evidence="4">
    <location>
        <begin position="665"/>
        <end position="811"/>
    </location>
</feature>
<evidence type="ECO:0000313" key="5">
    <source>
        <dbReference type="EMBL" id="ETW13274.1"/>
    </source>
</evidence>
<feature type="region of interest" description="Disordered" evidence="3">
    <location>
        <begin position="386"/>
        <end position="431"/>
    </location>
</feature>
<dbReference type="PATRIC" id="fig|1317118.6.peg.1801"/>
<protein>
    <submittedName>
        <fullName evidence="5">Hemolysin-type calcium-binding repeat family protein</fullName>
    </submittedName>
</protein>
<dbReference type="InterPro" id="IPR050557">
    <property type="entry name" value="RTX_toxin/Mannuronan_C5-epim"/>
</dbReference>
<sequence length="858" mass="89300">MTDQVGNTAPDAQDDAVNTKTATPVTISVLDNDSDADGDILGISFVSMPTNGSVVVNDDNTITYTPTYDDFTGFDSFTYEIDDGNGGTDTATVNVTVSNDGDGNAPPTAVDDAFTTTEGTAVEADLLANDTDPDNDILGVSFIGMPENGTVTQADPLGPIVYTPNPGFTGTDTFVYEVDDGQGGTDFGQATVTVNVGGGENGAPRAGDDSISTPANTPVTIPVLSNDTDPDGDPLAVTGLTSESDGFVVNADGTVTYTPDEGFVGTETATYTVDDGQGGTDTAEITVTVEGNRDGIVEGTPGDDLIDEDYLGDPDTPKDRIDNEDAILDDDAPNDDRVVAGDGDDTVNSGPGSDSVEGGAGDDLINTGQPFSAGAIDTDVVPVEDLPEGSPFTQADDPFNGFDEDDDPEDDRDFVDGGEGNDTIYTGDDRDTIYGGAGNDVIEGGVDDDLVYGGDGNDLITDAQGADTIYGGAGDDTIIAGTDTYTDEPTDEFPAPLGFEGDPNTDDGRDLVDGGAGNDLIQTGDDDDTVYGGAGNDTIDAGIDDDLVYGGDGADSLIGGQGSDTLDGGAGVDTILGGADADVITVASAEEGAGDVVQGGSEGDDNDVLDLTGVGRDGFRLTNVRPDDDGPDRESNGIDGTVEFLDGEGNVTGSMDFFNIEEVIPCFTPGTLIATPQGERLVEDLREGDKVITRDNGIQEIRWTGRKDLTPFELARKPHMKPVLIQKGALGNGLPTHDMLVSPNHRILVNNDKTALYFEEREVLAAAKHLTGLEGVDEVTALGVSYIHFMFDAHEVVLSNGAWTESFQPGDYSLKGIGNAQRTEILELFPELEHDQGIRAYASARRSLKRHEAELLTK</sequence>
<dbReference type="PANTHER" id="PTHR38340">
    <property type="entry name" value="S-LAYER PROTEIN"/>
    <property type="match status" value="1"/>
</dbReference>
<dbReference type="InterPro" id="IPR001343">
    <property type="entry name" value="Hemolysn_Ca-bd"/>
</dbReference>
<feature type="region of interest" description="Disordered" evidence="3">
    <location>
        <begin position="293"/>
        <end position="373"/>
    </location>
</feature>
<dbReference type="Gene3D" id="2.170.16.10">
    <property type="entry name" value="Hedgehog/Intein (Hint) domain"/>
    <property type="match status" value="1"/>
</dbReference>
<evidence type="ECO:0000259" key="4">
    <source>
        <dbReference type="Pfam" id="PF13403"/>
    </source>
</evidence>
<dbReference type="Gene3D" id="2.150.10.10">
    <property type="entry name" value="Serralysin-like metalloprotease, C-terminal"/>
    <property type="match status" value="2"/>
</dbReference>